<dbReference type="RefSeq" id="WP_090422580.1">
    <property type="nucleotide sequence ID" value="NZ_CTEC01000002.1"/>
</dbReference>
<keyword evidence="2" id="KW-0560">Oxidoreductase</keyword>
<organism evidence="5 6">
    <name type="scientific">Mycobacterium europaeum</name>
    <dbReference type="NCBI Taxonomy" id="761804"/>
    <lineage>
        <taxon>Bacteria</taxon>
        <taxon>Bacillati</taxon>
        <taxon>Actinomycetota</taxon>
        <taxon>Actinomycetes</taxon>
        <taxon>Mycobacteriales</taxon>
        <taxon>Mycobacteriaceae</taxon>
        <taxon>Mycobacterium</taxon>
        <taxon>Mycobacterium simiae complex</taxon>
    </lineage>
</organism>
<dbReference type="PROSITE" id="PS00061">
    <property type="entry name" value="ADH_SHORT"/>
    <property type="match status" value="1"/>
</dbReference>
<dbReference type="InterPro" id="IPR057326">
    <property type="entry name" value="KR_dom"/>
</dbReference>
<dbReference type="Pfam" id="PF00106">
    <property type="entry name" value="adh_short"/>
    <property type="match status" value="1"/>
</dbReference>
<dbReference type="AlphaFoldDB" id="A0A0U1DNX1"/>
<evidence type="ECO:0000259" key="4">
    <source>
        <dbReference type="SMART" id="SM00822"/>
    </source>
</evidence>
<evidence type="ECO:0000256" key="3">
    <source>
        <dbReference type="RuleBase" id="RU000363"/>
    </source>
</evidence>
<dbReference type="InterPro" id="IPR051687">
    <property type="entry name" value="Peroxisomal_Beta-Oxidation"/>
</dbReference>
<name>A0A0U1DNX1_9MYCO</name>
<sequence length="308" mass="32247">MRGLLDGKVALVTGAGHGIGRGHALELAKHGATVIVNDLGTSLAGEGSGKVADEVVQIIESRGGKAVSDFSDVGDEEQVELVVERAYSQLGRLDIVVNNAGIVRDKAIWNMTAEDFDLVMRVHVRGSWLTSRAVTRQWRAESKANGGTKVYGRIINTTSGAGLHGHFGQTNYSAAKAAIVGLTQTLSLELASIGATANIISPGGRTRMSASMPGAAAAIEPDERAEDEFDPKDPSLSSPVVAWLASPEAGHISGQVIRALGENIELLKGWHPVATVSSGQKRWDANTLGVIMATDVFGTRNPGLRLGG</sequence>
<dbReference type="PRINTS" id="PR00081">
    <property type="entry name" value="GDHRDH"/>
</dbReference>
<accession>A0A0U1DNX1</accession>
<evidence type="ECO:0000256" key="1">
    <source>
        <dbReference type="ARBA" id="ARBA00006484"/>
    </source>
</evidence>
<protein>
    <submittedName>
        <fullName evidence="5">Short-chain dehydrogenase/reductase SDR</fullName>
    </submittedName>
</protein>
<reference evidence="6" key="1">
    <citation type="submission" date="2015-03" db="EMBL/GenBank/DDBJ databases">
        <authorList>
            <person name="Urmite Genomes"/>
        </authorList>
    </citation>
    <scope>NUCLEOTIDE SEQUENCE [LARGE SCALE GENOMIC DNA]</scope>
    <source>
        <strain evidence="6">CSUR P1344</strain>
    </source>
</reference>
<feature type="domain" description="Ketoreductase" evidence="4">
    <location>
        <begin position="8"/>
        <end position="194"/>
    </location>
</feature>
<keyword evidence="6" id="KW-1185">Reference proteome</keyword>
<dbReference type="Gene3D" id="3.40.50.720">
    <property type="entry name" value="NAD(P)-binding Rossmann-like Domain"/>
    <property type="match status" value="1"/>
</dbReference>
<dbReference type="PANTHER" id="PTHR45024:SF2">
    <property type="entry name" value="SCP2 DOMAIN-CONTAINING PROTEIN"/>
    <property type="match status" value="1"/>
</dbReference>
<dbReference type="GO" id="GO:0016491">
    <property type="term" value="F:oxidoreductase activity"/>
    <property type="evidence" value="ECO:0007669"/>
    <property type="project" value="UniProtKB-KW"/>
</dbReference>
<dbReference type="PANTHER" id="PTHR45024">
    <property type="entry name" value="DEHYDROGENASES, SHORT CHAIN"/>
    <property type="match status" value="1"/>
</dbReference>
<dbReference type="InterPro" id="IPR002347">
    <property type="entry name" value="SDR_fam"/>
</dbReference>
<dbReference type="InterPro" id="IPR020904">
    <property type="entry name" value="Sc_DH/Rdtase_CS"/>
</dbReference>
<dbReference type="Proteomes" id="UP000199601">
    <property type="component" value="Unassembled WGS sequence"/>
</dbReference>
<comment type="similarity">
    <text evidence="1 3">Belongs to the short-chain dehydrogenases/reductases (SDR) family.</text>
</comment>
<proteinExistence type="inferred from homology"/>
<dbReference type="SUPFAM" id="SSF51735">
    <property type="entry name" value="NAD(P)-binding Rossmann-fold domains"/>
    <property type="match status" value="1"/>
</dbReference>
<dbReference type="SMART" id="SM00822">
    <property type="entry name" value="PKS_KR"/>
    <property type="match status" value="1"/>
</dbReference>
<dbReference type="InterPro" id="IPR036291">
    <property type="entry name" value="NAD(P)-bd_dom_sf"/>
</dbReference>
<gene>
    <name evidence="5" type="ORF">BN000_04189</name>
</gene>
<evidence type="ECO:0000256" key="2">
    <source>
        <dbReference type="ARBA" id="ARBA00023002"/>
    </source>
</evidence>
<dbReference type="EMBL" id="CTEC01000002">
    <property type="protein sequence ID" value="CQD18456.1"/>
    <property type="molecule type" value="Genomic_DNA"/>
</dbReference>
<evidence type="ECO:0000313" key="5">
    <source>
        <dbReference type="EMBL" id="CQD18456.1"/>
    </source>
</evidence>
<evidence type="ECO:0000313" key="6">
    <source>
        <dbReference type="Proteomes" id="UP000199601"/>
    </source>
</evidence>
<dbReference type="PRINTS" id="PR00080">
    <property type="entry name" value="SDRFAMILY"/>
</dbReference>